<dbReference type="RefSeq" id="WP_373289318.1">
    <property type="nucleotide sequence ID" value="NZ_BMGR01000005.1"/>
</dbReference>
<gene>
    <name evidence="2" type="ORF">GCM10010916_19720</name>
</gene>
<evidence type="ECO:0000313" key="2">
    <source>
        <dbReference type="EMBL" id="GGG02641.1"/>
    </source>
</evidence>
<reference evidence="2" key="1">
    <citation type="journal article" date="2014" name="Int. J. Syst. Evol. Microbiol.">
        <title>Complete genome sequence of Corynebacterium casei LMG S-19264T (=DSM 44701T), isolated from a smear-ripened cheese.</title>
        <authorList>
            <consortium name="US DOE Joint Genome Institute (JGI-PGF)"/>
            <person name="Walter F."/>
            <person name="Albersmeier A."/>
            <person name="Kalinowski J."/>
            <person name="Ruckert C."/>
        </authorList>
    </citation>
    <scope>NUCLEOTIDE SEQUENCE</scope>
    <source>
        <strain evidence="2">CGMCC 1.12987</strain>
    </source>
</reference>
<feature type="region of interest" description="Disordered" evidence="1">
    <location>
        <begin position="123"/>
        <end position="166"/>
    </location>
</feature>
<name>A0A917FUR2_9BACL</name>
<organism evidence="2 3">
    <name type="scientific">Paenibacillus abyssi</name>
    <dbReference type="NCBI Taxonomy" id="1340531"/>
    <lineage>
        <taxon>Bacteria</taxon>
        <taxon>Bacillati</taxon>
        <taxon>Bacillota</taxon>
        <taxon>Bacilli</taxon>
        <taxon>Bacillales</taxon>
        <taxon>Paenibacillaceae</taxon>
        <taxon>Paenibacillus</taxon>
    </lineage>
</organism>
<dbReference type="EMBL" id="BMGR01000005">
    <property type="protein sequence ID" value="GGG02641.1"/>
    <property type="molecule type" value="Genomic_DNA"/>
</dbReference>
<dbReference type="Proteomes" id="UP000644756">
    <property type="component" value="Unassembled WGS sequence"/>
</dbReference>
<dbReference type="AlphaFoldDB" id="A0A917FUR2"/>
<evidence type="ECO:0000256" key="1">
    <source>
        <dbReference type="SAM" id="MobiDB-lite"/>
    </source>
</evidence>
<feature type="compositionally biased region" description="Basic residues" evidence="1">
    <location>
        <begin position="137"/>
        <end position="166"/>
    </location>
</feature>
<comment type="caution">
    <text evidence="2">The sequence shown here is derived from an EMBL/GenBank/DDBJ whole genome shotgun (WGS) entry which is preliminary data.</text>
</comment>
<accession>A0A917FUR2</accession>
<sequence length="166" mass="17675">MNYRSNPSVRSFSQPFTGQQTYPGAADSFFGGGGGSSLTPTQAMPTQLSPVGMPEVIPAATGTGAAAGSGFSLKNLNDLKGIIDRMGGIDGIINTMGKVQKVVAGVQQIAPMVKLIMGSFGKKGAAAKSGGDDWSPPRRRRRRRRRGSGSTRRRKGPDRRRRRGRR</sequence>
<proteinExistence type="predicted"/>
<evidence type="ECO:0008006" key="4">
    <source>
        <dbReference type="Google" id="ProtNLM"/>
    </source>
</evidence>
<reference evidence="2" key="2">
    <citation type="submission" date="2020-09" db="EMBL/GenBank/DDBJ databases">
        <authorList>
            <person name="Sun Q."/>
            <person name="Zhou Y."/>
        </authorList>
    </citation>
    <scope>NUCLEOTIDE SEQUENCE</scope>
    <source>
        <strain evidence="2">CGMCC 1.12987</strain>
    </source>
</reference>
<evidence type="ECO:0000313" key="3">
    <source>
        <dbReference type="Proteomes" id="UP000644756"/>
    </source>
</evidence>
<protein>
    <recommendedName>
        <fullName evidence="4">Tyrosine protein kinase</fullName>
    </recommendedName>
</protein>
<keyword evidence="3" id="KW-1185">Reference proteome</keyword>